<evidence type="ECO:0000313" key="2">
    <source>
        <dbReference type="Proteomes" id="UP000551327"/>
    </source>
</evidence>
<dbReference type="EMBL" id="JACLAX010000003">
    <property type="protein sequence ID" value="MBC2668501.1"/>
    <property type="molecule type" value="Genomic_DNA"/>
</dbReference>
<accession>A0A7X1KP89</accession>
<sequence>MTERTRGEVRRDADTLQLGPSHVHWTGEALEIVIEERDKRLGVPWQRRVVGRVRVIPEALNSRAFALDPAGRHRWHCIAPRARIEVVMERPELRWKGDAYLDSNFGSESLEEGFRVWHWSRAHVRTDGGRGGAVVSYEGIRRDGGGFASALRFGHDGTPHEEELPPVAPLRGTKWLMERKTRADRGLARVQRTWEDAPFYARSTLAANLFGEPVVAVQESLDLDRFASPIVQFMLPYRIPRSAG</sequence>
<keyword evidence="2" id="KW-1185">Reference proteome</keyword>
<dbReference type="SUPFAM" id="SSF159245">
    <property type="entry name" value="AttH-like"/>
    <property type="match status" value="1"/>
</dbReference>
<reference evidence="1 2" key="1">
    <citation type="submission" date="2020-08" db="EMBL/GenBank/DDBJ databases">
        <title>The genome sequence of type strain Novosphingobium piscinae KCTC 42194.</title>
        <authorList>
            <person name="Liu Y."/>
        </authorList>
    </citation>
    <scope>NUCLEOTIDE SEQUENCE [LARGE SCALE GENOMIC DNA]</scope>
    <source>
        <strain evidence="1 2">KCTC 42194</strain>
    </source>
</reference>
<organism evidence="1 2">
    <name type="scientific">Novosphingobium piscinae</name>
    <dbReference type="NCBI Taxonomy" id="1507448"/>
    <lineage>
        <taxon>Bacteria</taxon>
        <taxon>Pseudomonadati</taxon>
        <taxon>Pseudomonadota</taxon>
        <taxon>Alphaproteobacteria</taxon>
        <taxon>Sphingomonadales</taxon>
        <taxon>Sphingomonadaceae</taxon>
        <taxon>Novosphingobium</taxon>
    </lineage>
</organism>
<gene>
    <name evidence="1" type="ORF">H7F53_05020</name>
</gene>
<proteinExistence type="predicted"/>
<dbReference type="CDD" id="cd21471">
    <property type="entry name" value="CrtC-like"/>
    <property type="match status" value="1"/>
</dbReference>
<protein>
    <submittedName>
        <fullName evidence="1">Hydroxyneurosporene dehydrogenase</fullName>
    </submittedName>
</protein>
<dbReference type="AlphaFoldDB" id="A0A7X1KP89"/>
<name>A0A7X1KP89_9SPHN</name>
<dbReference type="Proteomes" id="UP000551327">
    <property type="component" value="Unassembled WGS sequence"/>
</dbReference>
<dbReference type="RefSeq" id="WP_185678366.1">
    <property type="nucleotide sequence ID" value="NZ_JACLAX010000003.1"/>
</dbReference>
<comment type="caution">
    <text evidence="1">The sequence shown here is derived from an EMBL/GenBank/DDBJ whole genome shotgun (WGS) entry which is preliminary data.</text>
</comment>
<evidence type="ECO:0000313" key="1">
    <source>
        <dbReference type="EMBL" id="MBC2668501.1"/>
    </source>
</evidence>